<name>W2V057_9RICK</name>
<accession>W2V057</accession>
<comment type="caution">
    <text evidence="1">The sequence shown here is derived from an EMBL/GenBank/DDBJ whole genome shotgun (WGS) entry which is preliminary data.</text>
</comment>
<organism evidence="1 2">
    <name type="scientific">Candidatus Xenolissoclinum pacificiensis L6</name>
    <dbReference type="NCBI Taxonomy" id="1401685"/>
    <lineage>
        <taxon>Bacteria</taxon>
        <taxon>Pseudomonadati</taxon>
        <taxon>Pseudomonadota</taxon>
        <taxon>Alphaproteobacteria</taxon>
        <taxon>Rickettsiales</taxon>
        <taxon>Anaplasmataceae</taxon>
        <taxon>Candidatus Xenolissoclinum</taxon>
    </lineage>
</organism>
<evidence type="ECO:0000313" key="2">
    <source>
        <dbReference type="Proteomes" id="UP000018951"/>
    </source>
</evidence>
<gene>
    <name evidence="1" type="ORF">P857_112</name>
</gene>
<protein>
    <submittedName>
        <fullName evidence="1">Uncharacterized protein</fullName>
    </submittedName>
</protein>
<dbReference type="STRING" id="1401685.P857_112"/>
<sequence length="347" mass="41250">MYYIFKNNAQKKNTIYHLERYENLFYYQDLRNKKEIFHLHVDERSCSSLKDFLSSFLNAEVLQKNIIEKKEKHFAITLNTKHSRTYMCYGFIHINDNQEADSMLLRFHDVSKIYYIIHEEARNNELLKLQIKNYETILDNIPYYVCLRNKHNLSKIYANKAYVNHLSQKNAHTRIIEQKILHENQNADKAKSINTKIIANNQNYTINLNVMIVDNYRLTYAHDVTQTIKSKRINYDVIQSLYSLINNLQHGCAIINIEHGKILFKNNIFTNNISLLSTYTDISNDDDYFTILQKSLKCAHDTPPYNIENIIQKYSNQTILFHIQDQQISIKEIGCYDQNRIIRMDVI</sequence>
<reference evidence="1 2" key="1">
    <citation type="journal article" date="2013" name="PLoS ONE">
        <title>Bacterial endosymbiosis in a chordate host: long-term co-evolution and conservation of secondary metabolism.</title>
        <authorList>
            <person name="Kwan J.C."/>
            <person name="Schmidt E.W."/>
        </authorList>
    </citation>
    <scope>NUCLEOTIDE SEQUENCE [LARGE SCALE GENOMIC DNA]</scope>
    <source>
        <strain evidence="2">L6</strain>
    </source>
</reference>
<proteinExistence type="predicted"/>
<dbReference type="Proteomes" id="UP000018951">
    <property type="component" value="Unassembled WGS sequence"/>
</dbReference>
<evidence type="ECO:0000313" key="1">
    <source>
        <dbReference type="EMBL" id="ETO91037.1"/>
    </source>
</evidence>
<dbReference type="EMBL" id="AXCJ01000009">
    <property type="protein sequence ID" value="ETO91037.1"/>
    <property type="molecule type" value="Genomic_DNA"/>
</dbReference>
<dbReference type="AlphaFoldDB" id="W2V057"/>
<keyword evidence="2" id="KW-1185">Reference proteome</keyword>